<reference evidence="2 3" key="1">
    <citation type="submission" date="2018-06" db="EMBL/GenBank/DDBJ databases">
        <authorList>
            <consortium name="Pathogen Informatics"/>
            <person name="Doyle S."/>
        </authorList>
    </citation>
    <scope>NUCLEOTIDE SEQUENCE [LARGE SCALE GENOMIC DNA]</scope>
    <source>
        <strain evidence="2 3">NCTC9617</strain>
    </source>
</reference>
<accession>A0A378F5X7</accession>
<proteinExistence type="predicted"/>
<evidence type="ECO:0000313" key="2">
    <source>
        <dbReference type="EMBL" id="STW39579.1"/>
    </source>
</evidence>
<gene>
    <name evidence="2" type="ORF">NCTC9617_01104</name>
</gene>
<dbReference type="Proteomes" id="UP000255167">
    <property type="component" value="Unassembled WGS sequence"/>
</dbReference>
<protein>
    <submittedName>
        <fullName evidence="2">Uncharacterized protein</fullName>
    </submittedName>
</protein>
<name>A0A378F5X7_KLEPN</name>
<dbReference type="EMBL" id="UGNC01000004">
    <property type="protein sequence ID" value="STW39579.1"/>
    <property type="molecule type" value="Genomic_DNA"/>
</dbReference>
<evidence type="ECO:0000256" key="1">
    <source>
        <dbReference type="SAM" id="MobiDB-lite"/>
    </source>
</evidence>
<sequence length="231" mass="26120">MLLVAEIVFPGSCRLQQPIVQRAPFRRQRHAPLLNFAKAGAMGASVFSGEHHRLLKRLKAGLPQEDRDLPARWPFNQRFGFNTALRHQGLDAVNIQRPRREMVDMTPRETDHIGNQAVLAMQSMVSLLIDGGLPVPAERLQRLLDKLARVGRGEFALCFILRNQRQAAGGEDFAPREDRLGPLAQGAIFNQLQAQQRGENPKWIGAPARHRRWDETPWSGPARRPARDRNS</sequence>
<dbReference type="AlphaFoldDB" id="A0A378F5X7"/>
<feature type="region of interest" description="Disordered" evidence="1">
    <location>
        <begin position="192"/>
        <end position="231"/>
    </location>
</feature>
<organism evidence="2 3">
    <name type="scientific">Klebsiella pneumoniae</name>
    <dbReference type="NCBI Taxonomy" id="573"/>
    <lineage>
        <taxon>Bacteria</taxon>
        <taxon>Pseudomonadati</taxon>
        <taxon>Pseudomonadota</taxon>
        <taxon>Gammaproteobacteria</taxon>
        <taxon>Enterobacterales</taxon>
        <taxon>Enterobacteriaceae</taxon>
        <taxon>Klebsiella/Raoultella group</taxon>
        <taxon>Klebsiella</taxon>
        <taxon>Klebsiella pneumoniae complex</taxon>
    </lineage>
</organism>
<evidence type="ECO:0000313" key="3">
    <source>
        <dbReference type="Proteomes" id="UP000255167"/>
    </source>
</evidence>